<dbReference type="PANTHER" id="PTHR19957">
    <property type="entry name" value="SYNTAXIN"/>
    <property type="match status" value="1"/>
</dbReference>
<evidence type="ECO:0000256" key="4">
    <source>
        <dbReference type="ARBA" id="ARBA00022692"/>
    </source>
</evidence>
<dbReference type="InterPro" id="IPR010989">
    <property type="entry name" value="SNARE"/>
</dbReference>
<dbReference type="Gene3D" id="1.20.58.70">
    <property type="match status" value="1"/>
</dbReference>
<dbReference type="GO" id="GO:0000139">
    <property type="term" value="C:Golgi membrane"/>
    <property type="evidence" value="ECO:0007669"/>
    <property type="project" value="TreeGrafter"/>
</dbReference>
<evidence type="ECO:0000313" key="10">
    <source>
        <dbReference type="EMBL" id="KAG0251491.1"/>
    </source>
</evidence>
<evidence type="ECO:0000259" key="9">
    <source>
        <dbReference type="PROSITE" id="PS50192"/>
    </source>
</evidence>
<keyword evidence="7" id="KW-0472">Membrane</keyword>
<feature type="coiled-coil region" evidence="8">
    <location>
        <begin position="133"/>
        <end position="160"/>
    </location>
</feature>
<dbReference type="PANTHER" id="PTHR19957:SF3">
    <property type="entry name" value="SYNTAXIN-5"/>
    <property type="match status" value="1"/>
</dbReference>
<dbReference type="GO" id="GO:0048278">
    <property type="term" value="P:vesicle docking"/>
    <property type="evidence" value="ECO:0007669"/>
    <property type="project" value="TreeGrafter"/>
</dbReference>
<dbReference type="PROSITE" id="PS50192">
    <property type="entry name" value="T_SNARE"/>
    <property type="match status" value="1"/>
</dbReference>
<keyword evidence="3" id="KW-0813">Transport</keyword>
<dbReference type="SMART" id="SM00397">
    <property type="entry name" value="t_SNARE"/>
    <property type="match status" value="1"/>
</dbReference>
<dbReference type="GO" id="GO:0000149">
    <property type="term" value="F:SNARE binding"/>
    <property type="evidence" value="ECO:0007669"/>
    <property type="project" value="TreeGrafter"/>
</dbReference>
<dbReference type="GO" id="GO:0005484">
    <property type="term" value="F:SNAP receptor activity"/>
    <property type="evidence" value="ECO:0007669"/>
    <property type="project" value="TreeGrafter"/>
</dbReference>
<protein>
    <submittedName>
        <fullName evidence="10">Cis-Golgi t-SNARE syntaxin</fullName>
    </submittedName>
</protein>
<dbReference type="OrthoDB" id="421009at2759"/>
<keyword evidence="4" id="KW-0812">Transmembrane</keyword>
<evidence type="ECO:0000256" key="8">
    <source>
        <dbReference type="SAM" id="Coils"/>
    </source>
</evidence>
<dbReference type="GO" id="GO:0006906">
    <property type="term" value="P:vesicle fusion"/>
    <property type="evidence" value="ECO:0007669"/>
    <property type="project" value="TreeGrafter"/>
</dbReference>
<evidence type="ECO:0000256" key="1">
    <source>
        <dbReference type="ARBA" id="ARBA00004211"/>
    </source>
</evidence>
<evidence type="ECO:0000313" key="11">
    <source>
        <dbReference type="Proteomes" id="UP000807716"/>
    </source>
</evidence>
<dbReference type="InterPro" id="IPR045242">
    <property type="entry name" value="Syntaxin"/>
</dbReference>
<comment type="caution">
    <text evidence="10">The sequence shown here is derived from an EMBL/GenBank/DDBJ whole genome shotgun (WGS) entry which is preliminary data.</text>
</comment>
<dbReference type="Pfam" id="PF05739">
    <property type="entry name" value="SNARE"/>
    <property type="match status" value="1"/>
</dbReference>
<keyword evidence="11" id="KW-1185">Reference proteome</keyword>
<evidence type="ECO:0000256" key="3">
    <source>
        <dbReference type="ARBA" id="ARBA00022448"/>
    </source>
</evidence>
<keyword evidence="5" id="KW-1133">Transmembrane helix</keyword>
<evidence type="ECO:0000256" key="6">
    <source>
        <dbReference type="ARBA" id="ARBA00023054"/>
    </source>
</evidence>
<dbReference type="GO" id="GO:0006888">
    <property type="term" value="P:endoplasmic reticulum to Golgi vesicle-mediated transport"/>
    <property type="evidence" value="ECO:0007669"/>
    <property type="project" value="TreeGrafter"/>
</dbReference>
<feature type="domain" description="T-SNARE coiled-coil homology" evidence="9">
    <location>
        <begin position="274"/>
        <end position="336"/>
    </location>
</feature>
<evidence type="ECO:0000256" key="5">
    <source>
        <dbReference type="ARBA" id="ARBA00022989"/>
    </source>
</evidence>
<proteinExistence type="inferred from homology"/>
<organism evidence="10 11">
    <name type="scientific">Actinomortierella ambigua</name>
    <dbReference type="NCBI Taxonomy" id="1343610"/>
    <lineage>
        <taxon>Eukaryota</taxon>
        <taxon>Fungi</taxon>
        <taxon>Fungi incertae sedis</taxon>
        <taxon>Mucoromycota</taxon>
        <taxon>Mortierellomycotina</taxon>
        <taxon>Mortierellomycetes</taxon>
        <taxon>Mortierellales</taxon>
        <taxon>Mortierellaceae</taxon>
        <taxon>Actinomortierella</taxon>
    </lineage>
</organism>
<reference evidence="10" key="1">
    <citation type="journal article" date="2020" name="Fungal Divers.">
        <title>Resolving the Mortierellaceae phylogeny through synthesis of multi-gene phylogenetics and phylogenomics.</title>
        <authorList>
            <person name="Vandepol N."/>
            <person name="Liber J."/>
            <person name="Desiro A."/>
            <person name="Na H."/>
            <person name="Kennedy M."/>
            <person name="Barry K."/>
            <person name="Grigoriev I.V."/>
            <person name="Miller A.N."/>
            <person name="O'Donnell K."/>
            <person name="Stajich J.E."/>
            <person name="Bonito G."/>
        </authorList>
    </citation>
    <scope>NUCLEOTIDE SEQUENCE</scope>
    <source>
        <strain evidence="10">BC1065</strain>
    </source>
</reference>
<dbReference type="InterPro" id="IPR000727">
    <property type="entry name" value="T_SNARE_dom"/>
</dbReference>
<dbReference type="GO" id="GO:0006886">
    <property type="term" value="P:intracellular protein transport"/>
    <property type="evidence" value="ECO:0007669"/>
    <property type="project" value="TreeGrafter"/>
</dbReference>
<comment type="similarity">
    <text evidence="2">Belongs to the syntaxin family.</text>
</comment>
<comment type="subcellular location">
    <subcellularLocation>
        <location evidence="1">Membrane</location>
        <topology evidence="1">Single-pass type IV membrane protein</topology>
    </subcellularLocation>
</comment>
<gene>
    <name evidence="10" type="primary">SED5_2</name>
    <name evidence="10" type="ORF">DFQ27_008718</name>
</gene>
<dbReference type="Proteomes" id="UP000807716">
    <property type="component" value="Unassembled WGS sequence"/>
</dbReference>
<evidence type="ECO:0000256" key="7">
    <source>
        <dbReference type="ARBA" id="ARBA00023136"/>
    </source>
</evidence>
<dbReference type="EMBL" id="JAAAJB010000746">
    <property type="protein sequence ID" value="KAG0251491.1"/>
    <property type="molecule type" value="Genomic_DNA"/>
</dbReference>
<dbReference type="GO" id="GO:0031201">
    <property type="term" value="C:SNARE complex"/>
    <property type="evidence" value="ECO:0007669"/>
    <property type="project" value="TreeGrafter"/>
</dbReference>
<keyword evidence="6 8" id="KW-0175">Coiled coil</keyword>
<evidence type="ECO:0000256" key="2">
    <source>
        <dbReference type="ARBA" id="ARBA00009063"/>
    </source>
</evidence>
<dbReference type="CDD" id="cd15844">
    <property type="entry name" value="SNARE_syntaxin5"/>
    <property type="match status" value="1"/>
</dbReference>
<accession>A0A9P6TY43</accession>
<dbReference type="AlphaFoldDB" id="A0A9P6TY43"/>
<dbReference type="SUPFAM" id="SSF47661">
    <property type="entry name" value="t-snare proteins"/>
    <property type="match status" value="1"/>
</dbReference>
<sequence length="365" mass="41193">MDRSQEFFATVESLRSRALPHLPTEKRRLLSPAEQAAAGNAGPQGLKRRSEFATMAQLIAKDIQATYGKLQKLAKLAKRKTLFDDRPVEISVSAKKTKNEVESDIPIDCKDVKDFYFTPTTFDPPWITKMELMHIIKQDIAKLNKQIALLQNHVKDQNARAANSHQHSRQASEHSAHVVVLLQSRLASATSAFKEVLELRTENMKATKDRREQFMFSTQQASAFTSDSPLFNMERKASSSEPPKDVLSLDLTSPFHQHQQQQLQQQTQLQDSGNQYIESRATAIESIESTLQELGGIFQQLAQMVSEQREMVQRIDANTEDIEANVTGAQNELLKYYNYVSSNRWLLVKVFAVVISSAVTLSVIS</sequence>
<name>A0A9P6TY43_9FUNG</name>